<dbReference type="EMBL" id="PJNB01000001">
    <property type="protein sequence ID" value="PKW13894.1"/>
    <property type="molecule type" value="Genomic_DNA"/>
</dbReference>
<dbReference type="Pfam" id="PF14690">
    <property type="entry name" value="Zn_ribbon_ISL3"/>
    <property type="match status" value="1"/>
</dbReference>
<sequence>MPDVSVWRAMAGLDDRTVIERVAFEEGRPGRAERVVLHVRPSRRKGEHDRCGRCGRRSPGYDGGRRREWRSVDCGLTQMWLAADAPRVRCAEHGVTVARVPWARHGAGHTLVFDAQVAWLAVRTSKSTVRELLRIAWKTVGSVIDRVWADISAEIDLLDGVRKIGIDEVSYKKNHRYLTIVVDHDTGRVIWAAPGLGAATLSTFFDELGPERTAALTHVSADAAHWIASTVTQRAPQAILCADPFHIVAWATDAIDTDRRQEWRALKALADTERAEQDRRVGRPTADDPKPETPRQDLAREFKNARYSLLKNPDNLTQDQSLTLKWITASSPRLHEAYAFKEKLRIVFQARGKQGKRILDAWIKEAGRSTLEPIQKLCKSVVRIRASIEASLEHGLSQGLIESTNTKIRLFTRMAFGFHTPQALIALVMLNLGGPTLALPGRT</sequence>
<feature type="region of interest" description="Disordered" evidence="1">
    <location>
        <begin position="45"/>
        <end position="65"/>
    </location>
</feature>
<dbReference type="Proteomes" id="UP000233786">
    <property type="component" value="Unassembled WGS sequence"/>
</dbReference>
<feature type="region of interest" description="Disordered" evidence="1">
    <location>
        <begin position="274"/>
        <end position="297"/>
    </location>
</feature>
<evidence type="ECO:0000259" key="3">
    <source>
        <dbReference type="Pfam" id="PF13542"/>
    </source>
</evidence>
<feature type="domain" description="Transposase IS204/IS1001/IS1096/IS1165 DDE" evidence="2">
    <location>
        <begin position="164"/>
        <end position="426"/>
    </location>
</feature>
<dbReference type="InterPro" id="IPR029261">
    <property type="entry name" value="Transposase_Znf"/>
</dbReference>
<dbReference type="InterPro" id="IPR032877">
    <property type="entry name" value="Transposase_HTH"/>
</dbReference>
<dbReference type="Pfam" id="PF13542">
    <property type="entry name" value="HTH_Tnp_ISL3"/>
    <property type="match status" value="1"/>
</dbReference>
<keyword evidence="6" id="KW-1185">Reference proteome</keyword>
<dbReference type="InterPro" id="IPR002560">
    <property type="entry name" value="Transposase_DDE"/>
</dbReference>
<organism evidence="5 6">
    <name type="scientific">Saccharopolyspora spinosa</name>
    <dbReference type="NCBI Taxonomy" id="60894"/>
    <lineage>
        <taxon>Bacteria</taxon>
        <taxon>Bacillati</taxon>
        <taxon>Actinomycetota</taxon>
        <taxon>Actinomycetes</taxon>
        <taxon>Pseudonocardiales</taxon>
        <taxon>Pseudonocardiaceae</taxon>
        <taxon>Saccharopolyspora</taxon>
    </lineage>
</organism>
<dbReference type="PANTHER" id="PTHR33498:SF1">
    <property type="entry name" value="TRANSPOSASE FOR INSERTION SEQUENCE ELEMENT IS1557"/>
    <property type="match status" value="1"/>
</dbReference>
<feature type="domain" description="Transposase IS204/IS1001/IS1096/IS1165 zinc-finger" evidence="4">
    <location>
        <begin position="50"/>
        <end position="93"/>
    </location>
</feature>
<name>A0A2N3XT83_SACSN</name>
<comment type="caution">
    <text evidence="5">The sequence shown here is derived from an EMBL/GenBank/DDBJ whole genome shotgun (WGS) entry which is preliminary data.</text>
</comment>
<evidence type="ECO:0000259" key="2">
    <source>
        <dbReference type="Pfam" id="PF01610"/>
    </source>
</evidence>
<dbReference type="NCBIfam" id="NF033550">
    <property type="entry name" value="transpos_ISL3"/>
    <property type="match status" value="1"/>
</dbReference>
<dbReference type="PANTHER" id="PTHR33498">
    <property type="entry name" value="TRANSPOSASE FOR INSERTION SEQUENCE ELEMENT IS1557"/>
    <property type="match status" value="1"/>
</dbReference>
<dbReference type="Pfam" id="PF01610">
    <property type="entry name" value="DDE_Tnp_ISL3"/>
    <property type="match status" value="1"/>
</dbReference>
<evidence type="ECO:0000259" key="4">
    <source>
        <dbReference type="Pfam" id="PF14690"/>
    </source>
</evidence>
<feature type="domain" description="Transposase IS204/IS1001/IS1096/IS1165 helix-turn-helix" evidence="3">
    <location>
        <begin position="99"/>
        <end position="148"/>
    </location>
</feature>
<protein>
    <submittedName>
        <fullName evidence="5">Transposase</fullName>
    </submittedName>
</protein>
<reference evidence="5" key="1">
    <citation type="submission" date="2017-12" db="EMBL/GenBank/DDBJ databases">
        <title>Sequencing the genomes of 1000 Actinobacteria strains.</title>
        <authorList>
            <person name="Klenk H.-P."/>
        </authorList>
    </citation>
    <scope>NUCLEOTIDE SEQUENCE [LARGE SCALE GENOMIC DNA]</scope>
    <source>
        <strain evidence="5">DSM 44228</strain>
    </source>
</reference>
<gene>
    <name evidence="5" type="ORF">A8926_1462</name>
</gene>
<evidence type="ECO:0000313" key="5">
    <source>
        <dbReference type="EMBL" id="PKW13894.1"/>
    </source>
</evidence>
<dbReference type="OrthoDB" id="3238779at2"/>
<accession>A0A2N3XT83</accession>
<proteinExistence type="predicted"/>
<dbReference type="RefSeq" id="WP_101376366.1">
    <property type="nucleotide sequence ID" value="NZ_CP061007.1"/>
</dbReference>
<evidence type="ECO:0000313" key="6">
    <source>
        <dbReference type="Proteomes" id="UP000233786"/>
    </source>
</evidence>
<dbReference type="AlphaFoldDB" id="A0A2N3XT83"/>
<evidence type="ECO:0000256" key="1">
    <source>
        <dbReference type="SAM" id="MobiDB-lite"/>
    </source>
</evidence>
<dbReference type="InterPro" id="IPR047951">
    <property type="entry name" value="Transpos_ISL3"/>
</dbReference>